<comment type="catalytic activity">
    <reaction evidence="9">
        <text>[(1-&gt;3)-beta-D-glucosyl](n) + UDP-alpha-D-glucose = [(1-&gt;3)-beta-D-glucosyl](n+1) + UDP + H(+)</text>
        <dbReference type="Rhea" id="RHEA:21476"/>
        <dbReference type="Rhea" id="RHEA-COMP:11146"/>
        <dbReference type="Rhea" id="RHEA-COMP:14303"/>
        <dbReference type="ChEBI" id="CHEBI:15378"/>
        <dbReference type="ChEBI" id="CHEBI:37671"/>
        <dbReference type="ChEBI" id="CHEBI:58223"/>
        <dbReference type="ChEBI" id="CHEBI:58885"/>
        <dbReference type="EC" id="2.4.1.34"/>
    </reaction>
</comment>
<dbReference type="GO" id="GO:0005886">
    <property type="term" value="C:plasma membrane"/>
    <property type="evidence" value="ECO:0007669"/>
    <property type="project" value="TreeGrafter"/>
</dbReference>
<dbReference type="Proteomes" id="UP000601435">
    <property type="component" value="Unassembled WGS sequence"/>
</dbReference>
<feature type="transmembrane region" description="Helical" evidence="11">
    <location>
        <begin position="1997"/>
        <end position="2018"/>
    </location>
</feature>
<dbReference type="EMBL" id="CAJNJA010018253">
    <property type="protein sequence ID" value="CAE7418607.1"/>
    <property type="molecule type" value="Genomic_DNA"/>
</dbReference>
<dbReference type="OrthoDB" id="422685at2759"/>
<evidence type="ECO:0000256" key="4">
    <source>
        <dbReference type="ARBA" id="ARBA00022676"/>
    </source>
</evidence>
<evidence type="ECO:0000256" key="9">
    <source>
        <dbReference type="ARBA" id="ARBA00047777"/>
    </source>
</evidence>
<feature type="transmembrane region" description="Helical" evidence="11">
    <location>
        <begin position="168"/>
        <end position="190"/>
    </location>
</feature>
<keyword evidence="6 11" id="KW-0812">Transmembrane</keyword>
<dbReference type="InterPro" id="IPR027359">
    <property type="entry name" value="Volt_channel_dom_sf"/>
</dbReference>
<keyword evidence="4" id="KW-0328">Glycosyltransferase</keyword>
<dbReference type="Gene3D" id="1.10.287.70">
    <property type="match status" value="1"/>
</dbReference>
<dbReference type="GO" id="GO:0006075">
    <property type="term" value="P:(1-&gt;3)-beta-D-glucan biosynthetic process"/>
    <property type="evidence" value="ECO:0007669"/>
    <property type="project" value="InterPro"/>
</dbReference>
<dbReference type="Pfam" id="PF14288">
    <property type="entry name" value="FKS1_dom1"/>
    <property type="match status" value="1"/>
</dbReference>
<evidence type="ECO:0000313" key="13">
    <source>
        <dbReference type="EMBL" id="CAE7418607.1"/>
    </source>
</evidence>
<dbReference type="PANTHER" id="PTHR12741">
    <property type="entry name" value="LYST-INTERACTING PROTEIN LIP5 DOPAMINE RESPONSIVE PROTEIN DRG-1"/>
    <property type="match status" value="1"/>
</dbReference>
<feature type="transmembrane region" description="Helical" evidence="11">
    <location>
        <begin position="1863"/>
        <end position="1883"/>
    </location>
</feature>
<feature type="transmembrane region" description="Helical" evidence="11">
    <location>
        <begin position="703"/>
        <end position="725"/>
    </location>
</feature>
<evidence type="ECO:0000256" key="2">
    <source>
        <dbReference type="ARBA" id="ARBA00009040"/>
    </source>
</evidence>
<evidence type="ECO:0000256" key="3">
    <source>
        <dbReference type="ARBA" id="ARBA00012589"/>
    </source>
</evidence>
<dbReference type="EC" id="2.4.1.34" evidence="3"/>
<feature type="domain" description="EF-hand" evidence="12">
    <location>
        <begin position="2085"/>
        <end position="2120"/>
    </location>
</feature>
<name>A0A812R2Z8_9DINO</name>
<dbReference type="InterPro" id="IPR026899">
    <property type="entry name" value="FKS1-like_dom1"/>
</dbReference>
<gene>
    <name evidence="13" type="primary">GSC2</name>
    <name evidence="13" type="ORF">SNEC2469_LOCUS11495</name>
</gene>
<feature type="transmembrane region" description="Helical" evidence="11">
    <location>
        <begin position="1435"/>
        <end position="1456"/>
    </location>
</feature>
<feature type="transmembrane region" description="Helical" evidence="11">
    <location>
        <begin position="1805"/>
        <end position="1827"/>
    </location>
</feature>
<dbReference type="PROSITE" id="PS50222">
    <property type="entry name" value="EF_HAND_2"/>
    <property type="match status" value="1"/>
</dbReference>
<accession>A0A812R2Z8</accession>
<evidence type="ECO:0000313" key="14">
    <source>
        <dbReference type="Proteomes" id="UP000601435"/>
    </source>
</evidence>
<dbReference type="SUPFAM" id="SSF81324">
    <property type="entry name" value="Voltage-gated potassium channels"/>
    <property type="match status" value="1"/>
</dbReference>
<reference evidence="13" key="1">
    <citation type="submission" date="2021-02" db="EMBL/GenBank/DDBJ databases">
        <authorList>
            <person name="Dougan E. K."/>
            <person name="Rhodes N."/>
            <person name="Thang M."/>
            <person name="Chan C."/>
        </authorList>
    </citation>
    <scope>NUCLEOTIDE SEQUENCE</scope>
</reference>
<feature type="transmembrane region" description="Helical" evidence="11">
    <location>
        <begin position="1407"/>
        <end position="1429"/>
    </location>
</feature>
<protein>
    <recommendedName>
        <fullName evidence="3">1,3-beta-glucan synthase</fullName>
        <ecNumber evidence="3">2.4.1.34</ecNumber>
    </recommendedName>
</protein>
<sequence>MSRRTRTPLPTPLPWCGVCIVFYVIATWAWHVDDEKVFGRNLRIASRDDVSAMMTASTSTSTCLPEEGTSDEGKKRLVEINCQHVRDAKGLDVLSAPAADSASFQRRYAQAEYLCRSAESDAQNASHLSAAAASATSAWNELTGGRECCNIPTAPHCSSDFGTRLLRFMIVLSILVVAFFPLLLVGPVVFAPSLWRTKPTTYSHQRQRPRKPFNRGGPKSPDQHLKEELRLMWMAHFRGMPNPTVSCQENSNFQGMALSTVIREEILKDLASLQAGFGFQKDSVKIQLSEIMDQLDSYRKMSALQMYEDNFSLDAIMVAHLCRAVDRLHKEKCCGFSCWLEKAWPDDKPGVLGNSGSSDRLHDLKRKLKELVVMQLVWGEAGNDRFMPEWIYFMSSLILFSCEGPAIPDVGEGGFLTRAVQPMYEVIFDAQFEAVDQPRRGFKEFYPEDCINYDDIAELFQDPVRLKQALPQVWRAAPAERYADYLEIDLKEAMKSVKTHRELHSLWAVFASTNRVWFLLSTMYMLSEWTVLDGTERPDTPLGAASMRFAALGLWVSIFGLLRACSRWFVTGAAIRSPGRFSLSLFLWLLPGGSFFVFRLGIWQSSSAKTAVAAVHLALSALGAARILAPSSGRWRATQRTWKQLVGRWLFWLILLTVMFMTNLSFVSSLERAITSLGISRPGDQTWHEIQMMSFSPGWNRDVILWLAIQSTGLVFYACSFQFYFSFGSFLLRQLLLLHQHGHRAVTEDTISQIPANLEKCLTKAGIGDPTVAAREIWNQIVEQFVEEDVLSEAQSLELKFSGDERPKIFNPSCHQRCSRLNLPSSVIRRIVSLAQNLSHPALPQPVHPLFRPALSVLIPHYGEDIRTTWEELLREDPNRGSVLCMEWLYRQHPSEFDNFKLRTKCGQHLRANDWRSYSADDREQIRDWASLRSQTLWRTVDGLSKCVQAMDSYSDCPNSEEKRSGLAALAAALSLRTDNGFTVVLAIQKYSTFEQGSSELMDVERMFEKYGRLLKVAYIDSELSPQEGEQLGGYQTRRYYSCLIDSDCRVDDATGKREPRYKVLLPGFPILGNGKGDNQNTALPYCWGPLLQTIDANQGAYLEQLHFVLFAMGEFRQGDGFAPLILGFPEYITSSIGAPGEFAAGAESVFGTDQQHTLNALGVRMHYGHPDIMNKNYMNQQGGVSKATKHTNLSEDIFAGTDFTLRGEGREIRHVEWMKLLKGRDLGFNSIMFVFTKLSKGTAEQLTSRQNQRLGDEMGLPECLAFFSAHSGFYLGNYLVSISAPMLVYVSLLALLFDDQGHEEPVQIVATMLRPYSWLLCVVIVCQSLPLLQQMWFSEGACKAFVGWILQQFTCAPIFEIFKSKLIGYHIMQAISYGGAAYMQGGRGPPTIRQPFVDLYKLYAKIALYDGVKLLVGVMVLCSAGLRLGFSCHAALALTYGSWLLAPFIFNPLMFSWKHIRKDWNTWSQFFPYDWVEWYEKGLPSRLRASPLWCLGWAFTLAPLYGVAMQKVHFVTTIYEDPLSSAMSMLMVATPPCMLSLIGSLAAKQELEEALKPFPCLLVVVTVILESLAGLNQLMRLGLWRPFWAGLLYKLLTVEVILEVFECVQVWRKARETQNTIRLATPWLCYHRMSRDLIVSFVLLSVLTLWALVENTISRCFGCWLHDLLMFRSPSLQRKAGLLLHWPALCSGGCSSSMTVRRPVPSPFPMLILVASFAEEKMRLLKDDSTSYMLAPVATDLSDDGTPSYDEDLPPSTLLALVEAPWFQSIVGAIILANALVIGLETDQVKEYDWLFPILEDTFLSLFAVELCMRLCAYGILGFFSATGSDGVWNAFDFTLVFLGVIDRGLSLVNRLKQGPQLYIVLMRVFRLLRILRIFRIFRVMRQLHILASSLFDAVQSVFWVSVICVLILYICAIVLTRLVGHPLDGDPLALVKQEYFGSLGSSMLTLFELMAFPNMVPDSEKKLFASQTGTGRCSTFATPQVYADNPSLKTFLVIFVIFGAFMMASILTGVITEGMVEKSRMRQEERRFERETARAVFIRMCRRVLQDHSGADANYIDKSQFEKCKDKVLSLCEVDATPLREKDLEAIFSLVDYDDSGIVEIEELLYGMVQVSAELRPMSILELRRSFARGLNAVSQQVNLLDSRLQMMDARLQEAWLGAEASLLLFACLALGDRPWRSQRWMQTCSTTCPTDELWCFAPFACQRMSHAC</sequence>
<feature type="transmembrane region" description="Helical" evidence="11">
    <location>
        <begin position="1276"/>
        <end position="1297"/>
    </location>
</feature>
<dbReference type="Gene3D" id="1.20.120.350">
    <property type="entry name" value="Voltage-gated potassium channels. Chain C"/>
    <property type="match status" value="1"/>
</dbReference>
<evidence type="ECO:0000256" key="10">
    <source>
        <dbReference type="SAM" id="MobiDB-lite"/>
    </source>
</evidence>
<dbReference type="PROSITE" id="PS00018">
    <property type="entry name" value="EF_HAND_1"/>
    <property type="match status" value="1"/>
</dbReference>
<dbReference type="Pfam" id="PF00520">
    <property type="entry name" value="Ion_trans"/>
    <property type="match status" value="1"/>
</dbReference>
<dbReference type="GO" id="GO:0005509">
    <property type="term" value="F:calcium ion binding"/>
    <property type="evidence" value="ECO:0007669"/>
    <property type="project" value="InterPro"/>
</dbReference>
<dbReference type="InterPro" id="IPR002048">
    <property type="entry name" value="EF_hand_dom"/>
</dbReference>
<feature type="region of interest" description="Disordered" evidence="10">
    <location>
        <begin position="201"/>
        <end position="222"/>
    </location>
</feature>
<dbReference type="PANTHER" id="PTHR12741:SF48">
    <property type="entry name" value="1,3-BETA-GLUCAN SYNTHASE COMPONENT FKS1-RELATED"/>
    <property type="match status" value="1"/>
</dbReference>
<keyword evidence="8 11" id="KW-0472">Membrane</keyword>
<comment type="similarity">
    <text evidence="2">Belongs to the glycosyltransferase 48 family.</text>
</comment>
<evidence type="ECO:0000259" key="12">
    <source>
        <dbReference type="PROSITE" id="PS50222"/>
    </source>
</evidence>
<keyword evidence="7 11" id="KW-1133">Transmembrane helix</keyword>
<feature type="transmembrane region" description="Helical" evidence="11">
    <location>
        <begin position="1491"/>
        <end position="1509"/>
    </location>
</feature>
<evidence type="ECO:0000256" key="5">
    <source>
        <dbReference type="ARBA" id="ARBA00022679"/>
    </source>
</evidence>
<evidence type="ECO:0000256" key="11">
    <source>
        <dbReference type="SAM" id="Phobius"/>
    </source>
</evidence>
<comment type="subcellular location">
    <subcellularLocation>
        <location evidence="1">Membrane</location>
        <topology evidence="1">Multi-pass membrane protein</topology>
    </subcellularLocation>
</comment>
<keyword evidence="5" id="KW-0808">Transferase</keyword>
<feature type="transmembrane region" description="Helical" evidence="11">
    <location>
        <begin position="1317"/>
        <end position="1333"/>
    </location>
</feature>
<dbReference type="GO" id="GO:0003843">
    <property type="term" value="F:1,3-beta-D-glucan synthase activity"/>
    <property type="evidence" value="ECO:0007669"/>
    <property type="project" value="UniProtKB-EC"/>
</dbReference>
<feature type="transmembrane region" description="Helical" evidence="11">
    <location>
        <begin position="649"/>
        <end position="667"/>
    </location>
</feature>
<dbReference type="InterPro" id="IPR018247">
    <property type="entry name" value="EF_Hand_1_Ca_BS"/>
</dbReference>
<evidence type="ECO:0000256" key="1">
    <source>
        <dbReference type="ARBA" id="ARBA00004141"/>
    </source>
</evidence>
<evidence type="ECO:0000256" key="6">
    <source>
        <dbReference type="ARBA" id="ARBA00022692"/>
    </source>
</evidence>
<organism evidence="13 14">
    <name type="scientific">Symbiodinium necroappetens</name>
    <dbReference type="NCBI Taxonomy" id="1628268"/>
    <lineage>
        <taxon>Eukaryota</taxon>
        <taxon>Sar</taxon>
        <taxon>Alveolata</taxon>
        <taxon>Dinophyceae</taxon>
        <taxon>Suessiales</taxon>
        <taxon>Symbiodiniaceae</taxon>
        <taxon>Symbiodinium</taxon>
    </lineage>
</organism>
<feature type="transmembrane region" description="Helical" evidence="11">
    <location>
        <begin position="546"/>
        <end position="564"/>
    </location>
</feature>
<evidence type="ECO:0000256" key="8">
    <source>
        <dbReference type="ARBA" id="ARBA00023136"/>
    </source>
</evidence>
<dbReference type="InterPro" id="IPR005821">
    <property type="entry name" value="Ion_trans_dom"/>
</dbReference>
<feature type="transmembrane region" description="Helical" evidence="11">
    <location>
        <begin position="1767"/>
        <end position="1785"/>
    </location>
</feature>
<feature type="transmembrane region" description="Helical" evidence="11">
    <location>
        <begin position="585"/>
        <end position="604"/>
    </location>
</feature>
<dbReference type="InterPro" id="IPR003440">
    <property type="entry name" value="Glyco_trans_48_dom"/>
</dbReference>
<dbReference type="Pfam" id="PF02364">
    <property type="entry name" value="Glucan_synthase"/>
    <property type="match status" value="1"/>
</dbReference>
<feature type="transmembrane region" description="Helical" evidence="11">
    <location>
        <begin position="505"/>
        <end position="526"/>
    </location>
</feature>
<comment type="caution">
    <text evidence="13">The sequence shown here is derived from an EMBL/GenBank/DDBJ whole genome shotgun (WGS) entry which is preliminary data.</text>
</comment>
<feature type="transmembrane region" description="Helical" evidence="11">
    <location>
        <begin position="12"/>
        <end position="31"/>
    </location>
</feature>
<proteinExistence type="inferred from homology"/>
<dbReference type="GO" id="GO:0000148">
    <property type="term" value="C:1,3-beta-D-glucan synthase complex"/>
    <property type="evidence" value="ECO:0007669"/>
    <property type="project" value="InterPro"/>
</dbReference>
<evidence type="ECO:0000256" key="7">
    <source>
        <dbReference type="ARBA" id="ARBA00022989"/>
    </source>
</evidence>
<keyword evidence="14" id="KW-1185">Reference proteome</keyword>
<feature type="transmembrane region" description="Helical" evidence="11">
    <location>
        <begin position="1903"/>
        <end position="1921"/>
    </location>
</feature>
<feature type="transmembrane region" description="Helical" evidence="11">
    <location>
        <begin position="1638"/>
        <end position="1654"/>
    </location>
</feature>
<dbReference type="SMART" id="SM01205">
    <property type="entry name" value="FKS1_dom1"/>
    <property type="match status" value="1"/>
</dbReference>
<dbReference type="GO" id="GO:0005216">
    <property type="term" value="F:monoatomic ion channel activity"/>
    <property type="evidence" value="ECO:0007669"/>
    <property type="project" value="InterPro"/>
</dbReference>